<organism evidence="2">
    <name type="scientific">Triticum aestivum</name>
    <name type="common">Wheat</name>
    <dbReference type="NCBI Taxonomy" id="4565"/>
    <lineage>
        <taxon>Eukaryota</taxon>
        <taxon>Viridiplantae</taxon>
        <taxon>Streptophyta</taxon>
        <taxon>Embryophyta</taxon>
        <taxon>Tracheophyta</taxon>
        <taxon>Spermatophyta</taxon>
        <taxon>Magnoliopsida</taxon>
        <taxon>Liliopsida</taxon>
        <taxon>Poales</taxon>
        <taxon>Poaceae</taxon>
        <taxon>BOP clade</taxon>
        <taxon>Pooideae</taxon>
        <taxon>Triticodae</taxon>
        <taxon>Triticeae</taxon>
        <taxon>Triticinae</taxon>
        <taxon>Triticum</taxon>
    </lineage>
</organism>
<dbReference type="Pfam" id="PF12442">
    <property type="entry name" value="DUF3681"/>
    <property type="match status" value="1"/>
</dbReference>
<dbReference type="Gramene" id="TraesPARA_EIv1.0_1409950.1">
    <property type="protein sequence ID" value="TraesPARA_EIv1.0_1409950.1.CDS1"/>
    <property type="gene ID" value="TraesPARA_EIv1.0_1409950"/>
</dbReference>
<dbReference type="EnsemblPlants" id="TraesCS4D02G007800.1">
    <property type="protein sequence ID" value="TraesCS4D02G007800.1.cds1"/>
    <property type="gene ID" value="TraesCS4D02G007800"/>
</dbReference>
<dbReference type="PANTHER" id="PTHR33530:SF10">
    <property type="entry name" value="PGG DOMAIN-CONTAINING PROTEIN"/>
    <property type="match status" value="1"/>
</dbReference>
<keyword evidence="1" id="KW-0472">Membrane</keyword>
<feature type="transmembrane region" description="Helical" evidence="1">
    <location>
        <begin position="60"/>
        <end position="86"/>
    </location>
</feature>
<dbReference type="Gramene" id="TraesSTA4D03G02410570.1">
    <property type="protein sequence ID" value="TraesSTA4D03G02410570.1.CDS1"/>
    <property type="gene ID" value="TraesSTA4D03G02410570"/>
</dbReference>
<dbReference type="Gramene" id="TraesARI4D03G02453770.1">
    <property type="protein sequence ID" value="TraesARI4D03G02453770.1.CDS1"/>
    <property type="gene ID" value="TraesARI4D03G02453770"/>
</dbReference>
<dbReference type="Gramene" id="TraesCAD_scaffold_002146_01G000600.1">
    <property type="protein sequence ID" value="TraesCAD_scaffold_002146_01G000600.1"/>
    <property type="gene ID" value="TraesCAD_scaffold_002146_01G000600"/>
</dbReference>
<accession>A0A3B6JBR2</accession>
<dbReference type="PANTHER" id="PTHR33530">
    <property type="entry name" value="OS01G0147100 PROTEIN"/>
    <property type="match status" value="1"/>
</dbReference>
<dbReference type="Gramene" id="TraesROB_scaffold_017401_01G000200.1">
    <property type="protein sequence ID" value="TraesROB_scaffold_017401_01G000200.1"/>
    <property type="gene ID" value="TraesROB_scaffold_017401_01G000200"/>
</dbReference>
<dbReference type="Gramene" id="TraesCS4D03G0013200.1">
    <property type="protein sequence ID" value="TraesCS4D03G0013200.1.CDS1"/>
    <property type="gene ID" value="TraesCS4D03G0013200"/>
</dbReference>
<dbReference type="Gramene" id="TraesMAC4D03G02414560.1">
    <property type="protein sequence ID" value="TraesMAC4D03G02414560.1.CDS1"/>
    <property type="gene ID" value="TraesMAC4D03G02414560"/>
</dbReference>
<dbReference type="AlphaFoldDB" id="A0A3B6JBR2"/>
<proteinExistence type="predicted"/>
<keyword evidence="3" id="KW-1185">Reference proteome</keyword>
<name>A0A3B6JBR2_WHEAT</name>
<keyword evidence="1" id="KW-0812">Transmembrane</keyword>
<sequence>MTDTAYFSFNVEAGEVWAAAAKGRRWVEYLVFAVGLVTASMSVALAIYKVPAGVFVEHRPAYYASVVVAGVIGLAEACTAVLWLSAGAADGPPQGQRFARRCVMCASLLPLVFMAGLGGVRILVK</sequence>
<dbReference type="InterPro" id="IPR022149">
    <property type="entry name" value="DUF3681"/>
</dbReference>
<dbReference type="Gramene" id="TraesCLE_scaffold_004619_01G000200.1">
    <property type="protein sequence ID" value="TraesCLE_scaffold_004619_01G000200.1"/>
    <property type="gene ID" value="TraesCLE_scaffold_004619_01G000200"/>
</dbReference>
<dbReference type="Gramene" id="TraesJUL4D03G02434370.1">
    <property type="protein sequence ID" value="TraesJUL4D03G02434370.1.CDS1"/>
    <property type="gene ID" value="TraesJUL4D03G02434370"/>
</dbReference>
<dbReference type="Gramene" id="TraesRN4D0100014100.1">
    <property type="protein sequence ID" value="TraesRN4D0100014100.1"/>
    <property type="gene ID" value="TraesRN4D0100014100"/>
</dbReference>
<dbReference type="Gramene" id="TraesCS4D02G007800.1">
    <property type="protein sequence ID" value="TraesCS4D02G007800.1.cds1"/>
    <property type="gene ID" value="TraesCS4D02G007800"/>
</dbReference>
<dbReference type="Proteomes" id="UP000019116">
    <property type="component" value="Chromosome 4D"/>
</dbReference>
<reference evidence="2" key="2">
    <citation type="submission" date="2018-10" db="UniProtKB">
        <authorList>
            <consortium name="EnsemblPlants"/>
        </authorList>
    </citation>
    <scope>IDENTIFICATION</scope>
</reference>
<evidence type="ECO:0000313" key="3">
    <source>
        <dbReference type="Proteomes" id="UP000019116"/>
    </source>
</evidence>
<feature type="transmembrane region" description="Helical" evidence="1">
    <location>
        <begin position="98"/>
        <end position="124"/>
    </location>
</feature>
<reference evidence="2" key="1">
    <citation type="submission" date="2018-08" db="EMBL/GenBank/DDBJ databases">
        <authorList>
            <person name="Rossello M."/>
        </authorList>
    </citation>
    <scope>NUCLEOTIDE SEQUENCE [LARGE SCALE GENOMIC DNA]</scope>
    <source>
        <strain evidence="2">cv. Chinese Spring</strain>
    </source>
</reference>
<evidence type="ECO:0000256" key="1">
    <source>
        <dbReference type="SAM" id="Phobius"/>
    </source>
</evidence>
<protein>
    <submittedName>
        <fullName evidence="2">Uncharacterized protein</fullName>
    </submittedName>
</protein>
<dbReference type="Gramene" id="TraesLDM4D03G02417440.1">
    <property type="protein sequence ID" value="TraesLDM4D03G02417440.1.CDS1"/>
    <property type="gene ID" value="TraesLDM4D03G02417440"/>
</dbReference>
<keyword evidence="1" id="KW-1133">Transmembrane helix</keyword>
<dbReference type="OrthoDB" id="709597at2759"/>
<dbReference type="Gramene" id="TraesLAC4D03G02368840.1">
    <property type="protein sequence ID" value="TraesLAC4D03G02368840.1.CDS1"/>
    <property type="gene ID" value="TraesLAC4D03G02368840"/>
</dbReference>
<evidence type="ECO:0000313" key="2">
    <source>
        <dbReference type="EnsemblPlants" id="TraesCS4D02G007800.1.cds1"/>
    </source>
</evidence>
<dbReference type="Gramene" id="TraesWEE_scaffold_015698_01G000200.1">
    <property type="protein sequence ID" value="TraesWEE_scaffold_015698_01G000200.1"/>
    <property type="gene ID" value="TraesWEE_scaffold_015698_01G000200"/>
</dbReference>
<dbReference type="Gramene" id="TraesJAG4D03G02412260.1">
    <property type="protein sequence ID" value="TraesJAG4D03G02412260.1.CDS1"/>
    <property type="gene ID" value="TraesJAG4D03G02412260"/>
</dbReference>
<dbReference type="Gramene" id="TraesSYM4D03G02442290.1">
    <property type="protein sequence ID" value="TraesSYM4D03G02442290.1.CDS1"/>
    <property type="gene ID" value="TraesSYM4D03G02442290"/>
</dbReference>
<dbReference type="Gramene" id="TraesNOR4D03G02433210.1">
    <property type="protein sequence ID" value="TraesNOR4D03G02433210.1.CDS1"/>
    <property type="gene ID" value="TraesNOR4D03G02433210"/>
</dbReference>
<feature type="transmembrane region" description="Helical" evidence="1">
    <location>
        <begin position="29"/>
        <end position="48"/>
    </location>
</feature>